<dbReference type="EMBL" id="JBCIVJ010000014">
    <property type="protein sequence ID" value="MEN0580758.1"/>
    <property type="molecule type" value="Genomic_DNA"/>
</dbReference>
<sequence length="321" mass="33826">MNTMKAAVYYQPGKPDVLHYRDLPLPVCGPDDVLVKIEAIALEGGDLINRATAAPEPQGTVPGYSAAGSIVAVGANVKDRHPGQRVATIALAGSHAQYRVAPAAWSWIIPDGLDVAAAAVIPVSFGTAARALFSRLNLKAGDTLLIQGGAGGVGIAAIQLAKARGARVLATLSGGERVGLLTQLGLDVALDYRQQDIVAEVKRLTEGAGVDSVLDLVGSTLDQSLACLREWGTVVLAGNAGGTPHVDLLALQQKNQYLSGLFWGRELSHDEARASVDKLLLDARDKRFSVVIDKQFALADVVEAHRYAEENPLLGRIILRP</sequence>
<dbReference type="PANTHER" id="PTHR48106">
    <property type="entry name" value="QUINONE OXIDOREDUCTASE PIG3-RELATED"/>
    <property type="match status" value="1"/>
</dbReference>
<keyword evidence="1" id="KW-0521">NADP</keyword>
<proteinExistence type="predicted"/>
<dbReference type="Gene3D" id="3.90.180.10">
    <property type="entry name" value="Medium-chain alcohol dehydrogenases, catalytic domain"/>
    <property type="match status" value="1"/>
</dbReference>
<gene>
    <name evidence="4" type="ORF">AAIG39_17355</name>
</gene>
<reference evidence="4 5" key="1">
    <citation type="submission" date="2024-02" db="EMBL/GenBank/DDBJ databases">
        <title>Whole genome of MDR Enterobacteriaceae from southern Thailand.</title>
        <authorList>
            <person name="Surachat K."/>
        </authorList>
    </citation>
    <scope>NUCLEOTIDE SEQUENCE [LARGE SCALE GENOMIC DNA]</scope>
    <source>
        <strain evidence="4 5">PSU_29</strain>
    </source>
</reference>
<evidence type="ECO:0000313" key="5">
    <source>
        <dbReference type="Proteomes" id="UP001411173"/>
    </source>
</evidence>
<dbReference type="InterPro" id="IPR020843">
    <property type="entry name" value="ER"/>
</dbReference>
<dbReference type="PROSITE" id="PS01162">
    <property type="entry name" value="QOR_ZETA_CRYSTAL"/>
    <property type="match status" value="1"/>
</dbReference>
<dbReference type="InterPro" id="IPR036291">
    <property type="entry name" value="NAD(P)-bd_dom_sf"/>
</dbReference>
<organism evidence="4 5">
    <name type="scientific">Phytobacter palmae</name>
    <dbReference type="NCBI Taxonomy" id="1855371"/>
    <lineage>
        <taxon>Bacteria</taxon>
        <taxon>Pseudomonadati</taxon>
        <taxon>Pseudomonadota</taxon>
        <taxon>Gammaproteobacteria</taxon>
        <taxon>Enterobacterales</taxon>
        <taxon>Enterobacteriaceae</taxon>
        <taxon>Phytobacter</taxon>
    </lineage>
</organism>
<dbReference type="PANTHER" id="PTHR48106:SF18">
    <property type="entry name" value="QUINONE OXIDOREDUCTASE PIG3"/>
    <property type="match status" value="1"/>
</dbReference>
<dbReference type="RefSeq" id="WP_343194356.1">
    <property type="nucleotide sequence ID" value="NZ_JBCIVJ010000014.1"/>
</dbReference>
<comment type="caution">
    <text evidence="4">The sequence shown here is derived from an EMBL/GenBank/DDBJ whole genome shotgun (WGS) entry which is preliminary data.</text>
</comment>
<dbReference type="SUPFAM" id="SSF50129">
    <property type="entry name" value="GroES-like"/>
    <property type="match status" value="1"/>
</dbReference>
<keyword evidence="5" id="KW-1185">Reference proteome</keyword>
<dbReference type="InterPro" id="IPR013154">
    <property type="entry name" value="ADH-like_N"/>
</dbReference>
<dbReference type="SMART" id="SM00829">
    <property type="entry name" value="PKS_ER"/>
    <property type="match status" value="1"/>
</dbReference>
<evidence type="ECO:0000259" key="3">
    <source>
        <dbReference type="SMART" id="SM00829"/>
    </source>
</evidence>
<dbReference type="InterPro" id="IPR011032">
    <property type="entry name" value="GroES-like_sf"/>
</dbReference>
<protein>
    <submittedName>
        <fullName evidence="4">Zinc-binding alcohol dehydrogenase family protein</fullName>
    </submittedName>
</protein>
<name>A0ABU9V7X1_9ENTR</name>
<dbReference type="InterPro" id="IPR002364">
    <property type="entry name" value="Quin_OxRdtase/zeta-crystal_CS"/>
</dbReference>
<dbReference type="InterPro" id="IPR013149">
    <property type="entry name" value="ADH-like_C"/>
</dbReference>
<dbReference type="Pfam" id="PF00107">
    <property type="entry name" value="ADH_zinc_N"/>
    <property type="match status" value="1"/>
</dbReference>
<accession>A0ABU9V7X1</accession>
<dbReference type="SUPFAM" id="SSF51735">
    <property type="entry name" value="NAD(P)-binding Rossmann-fold domains"/>
    <property type="match status" value="1"/>
</dbReference>
<keyword evidence="2" id="KW-0560">Oxidoreductase</keyword>
<feature type="domain" description="Enoyl reductase (ER)" evidence="3">
    <location>
        <begin position="13"/>
        <end position="319"/>
    </location>
</feature>
<dbReference type="Proteomes" id="UP001411173">
    <property type="component" value="Unassembled WGS sequence"/>
</dbReference>
<dbReference type="Gene3D" id="3.40.50.720">
    <property type="entry name" value="NAD(P)-binding Rossmann-like Domain"/>
    <property type="match status" value="1"/>
</dbReference>
<dbReference type="Pfam" id="PF08240">
    <property type="entry name" value="ADH_N"/>
    <property type="match status" value="1"/>
</dbReference>
<evidence type="ECO:0000256" key="1">
    <source>
        <dbReference type="ARBA" id="ARBA00022857"/>
    </source>
</evidence>
<evidence type="ECO:0000256" key="2">
    <source>
        <dbReference type="ARBA" id="ARBA00023002"/>
    </source>
</evidence>
<evidence type="ECO:0000313" key="4">
    <source>
        <dbReference type="EMBL" id="MEN0580758.1"/>
    </source>
</evidence>